<keyword evidence="4 7" id="KW-0863">Zinc-finger</keyword>
<dbReference type="GO" id="GO:0045893">
    <property type="term" value="P:positive regulation of DNA-templated transcription"/>
    <property type="evidence" value="ECO:0007669"/>
    <property type="project" value="UniProtKB-ARBA"/>
</dbReference>
<feature type="compositionally biased region" description="Polar residues" evidence="8">
    <location>
        <begin position="196"/>
        <end position="211"/>
    </location>
</feature>
<feature type="region of interest" description="Disordered" evidence="8">
    <location>
        <begin position="115"/>
        <end position="243"/>
    </location>
</feature>
<dbReference type="GO" id="GO:0008270">
    <property type="term" value="F:zinc ion binding"/>
    <property type="evidence" value="ECO:0007669"/>
    <property type="project" value="UniProtKB-KW"/>
</dbReference>
<dbReference type="GO" id="GO:0043565">
    <property type="term" value="F:sequence-specific DNA binding"/>
    <property type="evidence" value="ECO:0007669"/>
    <property type="project" value="UniProtKB-ARBA"/>
</dbReference>
<feature type="domain" description="BTB" evidence="9">
    <location>
        <begin position="31"/>
        <end position="96"/>
    </location>
</feature>
<evidence type="ECO:0000256" key="8">
    <source>
        <dbReference type="SAM" id="MobiDB-lite"/>
    </source>
</evidence>
<dbReference type="EMBL" id="JARKIK010000023">
    <property type="protein sequence ID" value="KAK8744185.1"/>
    <property type="molecule type" value="Genomic_DNA"/>
</dbReference>
<keyword evidence="12" id="KW-1185">Reference proteome</keyword>
<keyword evidence="6" id="KW-0539">Nucleus</keyword>
<dbReference type="PANTHER" id="PTHR23110">
    <property type="entry name" value="BTB DOMAIN TRANSCRIPTION FACTOR"/>
    <property type="match status" value="1"/>
</dbReference>
<dbReference type="PROSITE" id="PS00028">
    <property type="entry name" value="ZINC_FINGER_C2H2_1"/>
    <property type="match status" value="1"/>
</dbReference>
<dbReference type="GO" id="GO:0035167">
    <property type="term" value="P:larval lymph gland hemopoiesis"/>
    <property type="evidence" value="ECO:0007669"/>
    <property type="project" value="UniProtKB-ARBA"/>
</dbReference>
<dbReference type="SMART" id="SM00355">
    <property type="entry name" value="ZnF_C2H2"/>
    <property type="match status" value="3"/>
</dbReference>
<reference evidence="11 12" key="1">
    <citation type="journal article" date="2024" name="BMC Genomics">
        <title>Genome assembly of redclaw crayfish (Cherax quadricarinatus) provides insights into its immune adaptation and hypoxia tolerance.</title>
        <authorList>
            <person name="Liu Z."/>
            <person name="Zheng J."/>
            <person name="Li H."/>
            <person name="Fang K."/>
            <person name="Wang S."/>
            <person name="He J."/>
            <person name="Zhou D."/>
            <person name="Weng S."/>
            <person name="Chi M."/>
            <person name="Gu Z."/>
            <person name="He J."/>
            <person name="Li F."/>
            <person name="Wang M."/>
        </authorList>
    </citation>
    <scope>NUCLEOTIDE SEQUENCE [LARGE SCALE GENOMIC DNA]</scope>
    <source>
        <strain evidence="11">ZL_2023a</strain>
    </source>
</reference>
<feature type="domain" description="C2H2-type" evidence="10">
    <location>
        <begin position="392"/>
        <end position="419"/>
    </location>
</feature>
<keyword evidence="2" id="KW-0479">Metal-binding</keyword>
<dbReference type="InterPro" id="IPR011333">
    <property type="entry name" value="SKP1/BTB/POZ_sf"/>
</dbReference>
<gene>
    <name evidence="11" type="ORF">OTU49_001041</name>
</gene>
<organism evidence="11 12">
    <name type="scientific">Cherax quadricarinatus</name>
    <name type="common">Australian red claw crayfish</name>
    <dbReference type="NCBI Taxonomy" id="27406"/>
    <lineage>
        <taxon>Eukaryota</taxon>
        <taxon>Metazoa</taxon>
        <taxon>Ecdysozoa</taxon>
        <taxon>Arthropoda</taxon>
        <taxon>Crustacea</taxon>
        <taxon>Multicrustacea</taxon>
        <taxon>Malacostraca</taxon>
        <taxon>Eumalacostraca</taxon>
        <taxon>Eucarida</taxon>
        <taxon>Decapoda</taxon>
        <taxon>Pleocyemata</taxon>
        <taxon>Astacidea</taxon>
        <taxon>Parastacoidea</taxon>
        <taxon>Parastacidae</taxon>
        <taxon>Cherax</taxon>
    </lineage>
</organism>
<evidence type="ECO:0000259" key="10">
    <source>
        <dbReference type="PROSITE" id="PS50157"/>
    </source>
</evidence>
<evidence type="ECO:0000256" key="4">
    <source>
        <dbReference type="ARBA" id="ARBA00022771"/>
    </source>
</evidence>
<comment type="caution">
    <text evidence="11">The sequence shown here is derived from an EMBL/GenBank/DDBJ whole genome shotgun (WGS) entry which is preliminary data.</text>
</comment>
<dbReference type="FunFam" id="3.30.160.60:FF:001732">
    <property type="entry name" value="Zgc:162936"/>
    <property type="match status" value="1"/>
</dbReference>
<dbReference type="PROSITE" id="PS50157">
    <property type="entry name" value="ZINC_FINGER_C2H2_2"/>
    <property type="match status" value="3"/>
</dbReference>
<dbReference type="SUPFAM" id="SSF54695">
    <property type="entry name" value="POZ domain"/>
    <property type="match status" value="1"/>
</dbReference>
<dbReference type="GO" id="GO:0008406">
    <property type="term" value="P:gonad development"/>
    <property type="evidence" value="ECO:0007669"/>
    <property type="project" value="UniProtKB-ARBA"/>
</dbReference>
<dbReference type="Pfam" id="PF23611">
    <property type="entry name" value="zf-C2H2_16"/>
    <property type="match status" value="1"/>
</dbReference>
<evidence type="ECO:0000256" key="7">
    <source>
        <dbReference type="PROSITE-ProRule" id="PRU00042"/>
    </source>
</evidence>
<protein>
    <submittedName>
        <fullName evidence="11">Uncharacterized protein</fullName>
    </submittedName>
</protein>
<dbReference type="GO" id="GO:0007526">
    <property type="term" value="P:larval somatic muscle development"/>
    <property type="evidence" value="ECO:0007669"/>
    <property type="project" value="UniProtKB-ARBA"/>
</dbReference>
<evidence type="ECO:0000256" key="2">
    <source>
        <dbReference type="ARBA" id="ARBA00022723"/>
    </source>
</evidence>
<dbReference type="Proteomes" id="UP001445076">
    <property type="component" value="Unassembled WGS sequence"/>
</dbReference>
<dbReference type="GO" id="GO:0007464">
    <property type="term" value="P:R3/R4 cell fate commitment"/>
    <property type="evidence" value="ECO:0007669"/>
    <property type="project" value="UniProtKB-ARBA"/>
</dbReference>
<dbReference type="Gene3D" id="3.30.710.10">
    <property type="entry name" value="Potassium Channel Kv1.1, Chain A"/>
    <property type="match status" value="1"/>
</dbReference>
<evidence type="ECO:0000259" key="9">
    <source>
        <dbReference type="PROSITE" id="PS50097"/>
    </source>
</evidence>
<keyword evidence="5" id="KW-0862">Zinc</keyword>
<dbReference type="GO" id="GO:0045467">
    <property type="term" value="P:R7 cell development"/>
    <property type="evidence" value="ECO:0007669"/>
    <property type="project" value="UniProtKB-ARBA"/>
</dbReference>
<dbReference type="GO" id="GO:0016199">
    <property type="term" value="P:axon midline choice point recognition"/>
    <property type="evidence" value="ECO:0007669"/>
    <property type="project" value="UniProtKB-ARBA"/>
</dbReference>
<evidence type="ECO:0000313" key="12">
    <source>
        <dbReference type="Proteomes" id="UP001445076"/>
    </source>
</evidence>
<dbReference type="GO" id="GO:0048813">
    <property type="term" value="P:dendrite morphogenesis"/>
    <property type="evidence" value="ECO:0007669"/>
    <property type="project" value="UniProtKB-ARBA"/>
</dbReference>
<keyword evidence="3" id="KW-0677">Repeat</keyword>
<dbReference type="SMART" id="SM00225">
    <property type="entry name" value="BTB"/>
    <property type="match status" value="1"/>
</dbReference>
<dbReference type="InterPro" id="IPR013087">
    <property type="entry name" value="Znf_C2H2_type"/>
</dbReference>
<dbReference type="Gene3D" id="3.30.160.60">
    <property type="entry name" value="Classic Zinc Finger"/>
    <property type="match status" value="3"/>
</dbReference>
<proteinExistence type="predicted"/>
<dbReference type="InterPro" id="IPR056438">
    <property type="entry name" value="Znf-C2H2_CTCF"/>
</dbReference>
<dbReference type="PANTHER" id="PTHR23110:SF98">
    <property type="entry name" value="PRE-LOLA-G, ISOFORM C-RELATED"/>
    <property type="match status" value="1"/>
</dbReference>
<dbReference type="FunFam" id="3.30.160.60:FF:000145">
    <property type="entry name" value="Zinc finger protein 574"/>
    <property type="match status" value="1"/>
</dbReference>
<dbReference type="GO" id="GO:0045476">
    <property type="term" value="P:nurse cell apoptotic process"/>
    <property type="evidence" value="ECO:0007669"/>
    <property type="project" value="UniProtKB-ARBA"/>
</dbReference>
<evidence type="ECO:0000256" key="3">
    <source>
        <dbReference type="ARBA" id="ARBA00022737"/>
    </source>
</evidence>
<evidence type="ECO:0000256" key="6">
    <source>
        <dbReference type="ARBA" id="ARBA00023242"/>
    </source>
</evidence>
<dbReference type="PROSITE" id="PS50097">
    <property type="entry name" value="BTB"/>
    <property type="match status" value="1"/>
</dbReference>
<feature type="domain" description="C2H2-type" evidence="10">
    <location>
        <begin position="420"/>
        <end position="447"/>
    </location>
</feature>
<dbReference type="InterPro" id="IPR000210">
    <property type="entry name" value="BTB/POZ_dom"/>
</dbReference>
<feature type="compositionally biased region" description="Polar residues" evidence="8">
    <location>
        <begin position="124"/>
        <end position="138"/>
    </location>
</feature>
<feature type="domain" description="C2H2-type" evidence="10">
    <location>
        <begin position="448"/>
        <end position="475"/>
    </location>
</feature>
<name>A0AAW0XML2_CHEQU</name>
<dbReference type="FunFam" id="3.30.160.60:FF:000110">
    <property type="entry name" value="Zinc finger protein-like"/>
    <property type="match status" value="1"/>
</dbReference>
<dbReference type="CDD" id="cd18315">
    <property type="entry name" value="BTB_POZ_BAB-like"/>
    <property type="match status" value="1"/>
</dbReference>
<dbReference type="Pfam" id="PF00096">
    <property type="entry name" value="zf-C2H2"/>
    <property type="match status" value="1"/>
</dbReference>
<dbReference type="InterPro" id="IPR036236">
    <property type="entry name" value="Znf_C2H2_sf"/>
</dbReference>
<dbReference type="InterPro" id="IPR051095">
    <property type="entry name" value="Dros_DevTransReg"/>
</dbReference>
<sequence length="475" mass="53183">MAEGMLSLSWNNHSATFCHTLASLRAKERYTDVTVTCEGKFYSVHKLVLSTCSEYFENMFEHTPCKHPVIVLRDVKCDEMEALLSYMYAGVVSVAQTDLPRLIKVAELLQIKGLAVPDEPPRGNSLSANSQKSGSGRNSPHVPRRHSQSSTNVRNSPYPKNRSAHNSSDRVSPQPKRRRIEGGNLSLQERVDAPSHSPTRSQESTHSTETDWQAEPCRSSIEEENLDHKTDGESDRKVESSSQGCEILIKEEVMEDLRDNEGNSSETGLDYGLMTNNSGLSRGDQGLSPTSRNDQLDSANLMRMKLEQSNAGQQPGTRPILRQDTYTEVINSALPGPSDLQGWFGGEALSGLPMVKGTIGDESQMFSQDMPQQAHERVPQYPNRGEASNKRHQCTFCNYSTSLKIDLTKHIRIHTGERPYSCPYCSARFTQKESLKPHIRTHTGEKPYACLRCPYRATRKSSLRSHIFSRHNAEN</sequence>
<evidence type="ECO:0000313" key="11">
    <source>
        <dbReference type="EMBL" id="KAK8744185.1"/>
    </source>
</evidence>
<comment type="subcellular location">
    <subcellularLocation>
        <location evidence="1">Nucleus</location>
    </subcellularLocation>
</comment>
<dbReference type="AlphaFoldDB" id="A0AAW0XML2"/>
<dbReference type="GO" id="GO:0006357">
    <property type="term" value="P:regulation of transcription by RNA polymerase II"/>
    <property type="evidence" value="ECO:0007669"/>
    <property type="project" value="TreeGrafter"/>
</dbReference>
<evidence type="ECO:0000256" key="1">
    <source>
        <dbReference type="ARBA" id="ARBA00004123"/>
    </source>
</evidence>
<dbReference type="GO" id="GO:0005634">
    <property type="term" value="C:nucleus"/>
    <property type="evidence" value="ECO:0007669"/>
    <property type="project" value="UniProtKB-SubCell"/>
</dbReference>
<dbReference type="SUPFAM" id="SSF57667">
    <property type="entry name" value="beta-beta-alpha zinc fingers"/>
    <property type="match status" value="2"/>
</dbReference>
<evidence type="ECO:0000256" key="5">
    <source>
        <dbReference type="ARBA" id="ARBA00022833"/>
    </source>
</evidence>
<dbReference type="GO" id="GO:0005694">
    <property type="term" value="C:chromosome"/>
    <property type="evidence" value="ECO:0007669"/>
    <property type="project" value="UniProtKB-ARBA"/>
</dbReference>
<feature type="compositionally biased region" description="Basic and acidic residues" evidence="8">
    <location>
        <begin position="226"/>
        <end position="239"/>
    </location>
</feature>
<dbReference type="Pfam" id="PF00651">
    <property type="entry name" value="BTB"/>
    <property type="match status" value="1"/>
</dbReference>
<accession>A0AAW0XML2</accession>